<feature type="region of interest" description="Disordered" evidence="3">
    <location>
        <begin position="131"/>
        <end position="444"/>
    </location>
</feature>
<dbReference type="Gene3D" id="1.20.920.10">
    <property type="entry name" value="Bromodomain-like"/>
    <property type="match status" value="1"/>
</dbReference>
<feature type="compositionally biased region" description="Low complexity" evidence="3">
    <location>
        <begin position="1029"/>
        <end position="1097"/>
    </location>
</feature>
<feature type="compositionally biased region" description="Low complexity" evidence="3">
    <location>
        <begin position="268"/>
        <end position="280"/>
    </location>
</feature>
<feature type="domain" description="Bromo" evidence="4">
    <location>
        <begin position="20"/>
        <end position="90"/>
    </location>
</feature>
<evidence type="ECO:0000259" key="4">
    <source>
        <dbReference type="PROSITE" id="PS50014"/>
    </source>
</evidence>
<feature type="compositionally biased region" description="Low complexity" evidence="3">
    <location>
        <begin position="897"/>
        <end position="919"/>
    </location>
</feature>
<feature type="compositionally biased region" description="Low complexity" evidence="3">
    <location>
        <begin position="430"/>
        <end position="441"/>
    </location>
</feature>
<dbReference type="SMART" id="SM00297">
    <property type="entry name" value="BROMO"/>
    <property type="match status" value="1"/>
</dbReference>
<dbReference type="GO" id="GO:0045944">
    <property type="term" value="P:positive regulation of transcription by RNA polymerase II"/>
    <property type="evidence" value="ECO:0007669"/>
    <property type="project" value="TreeGrafter"/>
</dbReference>
<dbReference type="CDD" id="cd05509">
    <property type="entry name" value="Bromo_gcn5_like"/>
    <property type="match status" value="1"/>
</dbReference>
<dbReference type="InterPro" id="IPR001487">
    <property type="entry name" value="Bromodomain"/>
</dbReference>
<feature type="region of interest" description="Disordered" evidence="3">
    <location>
        <begin position="1317"/>
        <end position="1338"/>
    </location>
</feature>
<evidence type="ECO:0000313" key="6">
    <source>
        <dbReference type="Proteomes" id="UP001162156"/>
    </source>
</evidence>
<feature type="region of interest" description="Disordered" evidence="3">
    <location>
        <begin position="648"/>
        <end position="667"/>
    </location>
</feature>
<feature type="compositionally biased region" description="Basic and acidic residues" evidence="3">
    <location>
        <begin position="154"/>
        <end position="174"/>
    </location>
</feature>
<feature type="region of interest" description="Disordered" evidence="3">
    <location>
        <begin position="891"/>
        <end position="1136"/>
    </location>
</feature>
<comment type="caution">
    <text evidence="5">The sequence shown here is derived from an EMBL/GenBank/DDBJ whole genome shotgun (WGS) entry which is preliminary data.</text>
</comment>
<dbReference type="Proteomes" id="UP001162156">
    <property type="component" value="Unassembled WGS sequence"/>
</dbReference>
<feature type="region of interest" description="Disordered" evidence="3">
    <location>
        <begin position="1512"/>
        <end position="1566"/>
    </location>
</feature>
<gene>
    <name evidence="5" type="ORF">NQ314_009587</name>
</gene>
<feature type="compositionally biased region" description="Basic and acidic residues" evidence="3">
    <location>
        <begin position="366"/>
        <end position="406"/>
    </location>
</feature>
<feature type="compositionally biased region" description="Polar residues" evidence="3">
    <location>
        <begin position="920"/>
        <end position="933"/>
    </location>
</feature>
<feature type="compositionally biased region" description="Basic and acidic residues" evidence="3">
    <location>
        <begin position="210"/>
        <end position="251"/>
    </location>
</feature>
<feature type="compositionally biased region" description="Basic and acidic residues" evidence="3">
    <location>
        <begin position="1636"/>
        <end position="1645"/>
    </location>
</feature>
<organism evidence="5 6">
    <name type="scientific">Rhamnusium bicolor</name>
    <dbReference type="NCBI Taxonomy" id="1586634"/>
    <lineage>
        <taxon>Eukaryota</taxon>
        <taxon>Metazoa</taxon>
        <taxon>Ecdysozoa</taxon>
        <taxon>Arthropoda</taxon>
        <taxon>Hexapoda</taxon>
        <taxon>Insecta</taxon>
        <taxon>Pterygota</taxon>
        <taxon>Neoptera</taxon>
        <taxon>Endopterygota</taxon>
        <taxon>Coleoptera</taxon>
        <taxon>Polyphaga</taxon>
        <taxon>Cucujiformia</taxon>
        <taxon>Chrysomeloidea</taxon>
        <taxon>Cerambycidae</taxon>
        <taxon>Lepturinae</taxon>
        <taxon>Rhagiini</taxon>
        <taxon>Rhamnusium</taxon>
    </lineage>
</organism>
<dbReference type="InterPro" id="IPR036427">
    <property type="entry name" value="Bromodomain-like_sf"/>
</dbReference>
<sequence>FRQTDEDLQTGMHKILDYIKNHEDAWPFADPVEEEYAPNYYTVIRKPMDLQRMEERLESGYYKNYSKFRADFQLIVDNCRLYNGAENEYTEMVGNLLQVFEKATEKYLDQISSSDDDIAIEFLDPEIDHKHLKKKREEETPATSKRKPMLAAQTDKKRDRSVSEESLGSKRSDSYESLDNVNVKTVKSKKAEKVEKVTKKQAKNTKGKKEKSDSKKDKSGLKKEKTENKKEKAESKKERVESKKLTKENKNSKTRKSVRKEKKRSPVRSRSSSRNSSRSPPRSDRSSPPPSSPDSRFDFSPKKNPKKRQSQDLSDSEDCLPKGKQKKYGKFNNPLDQSKLDNQDKKIKKDYSPSLSPKPKDKHNKLRETIEKLKAKSEIAKIKSYDKSKAKSKDKPLHKSTKKDLELDLDGNSTMDSIQSESRKLKKNSSKNNSSINKNSSTMDALSIATEQTLKDINKWLDDTPKFSEFSSASNSPSYTGLDEFDTLASKIDQVPGKKVDKPVGIKKEGGIKDFKRRPFRDPAKFFKRREVQRTIDRLQPGKSKGNLISNVQSTNKVDEIFPLGPLSKIKDSKNSLIVKTDTNAPKLSLGSVLDSFGKHKFVDDQKREEEKVPVEIPKEEISQALPCKNIAEEENDKKDIVKEVTEVKEDNKEKSPTIIEDISGGGATPNLSAWFKAFGAPKVQPPQKKSDLKGDFSLPTASPNPDSPGMGQGQPIPRQRKISTGSSMSERSSFSQDMDSPRVGMDERGAYPAPYPSPLHRSPSGASPIMASPRPDISPKSAAYPTINGQIRVGFYQDTVSNKSSPDKSCSPREIPQSPYPQYSEHVYTPNTTESSQYSYPNSPYYTHAPNYSSTNPTPPYNMEGSNPSYYDTSKSLTDQYQAKTVQNYTANSPASNQSSPIPHPQHSPNIHSQHSPNMHAQHSPSVYSQHSPGVHSPHSPGVHSQHSPGVHSPGVHCQLSPGVHSQNSPGVHQQHSPNVLPQNSSIMHPQLSPNVHCQNSPIVHSQHSPNMYPQHSPSVHPQHSPIVHPHSPNVHPHSPNVHPHSPNVHPNSPNVHPHSPNVHPHSPNVHPHSPIMHPHSPVMHPHSPVVLPHSPNLDTFHQEEQNKIPDKVIPPSQSAMFPVKKRAYNENDTPVDTEKFEIDARSSQREMNRNLQINEQVPLENMDNQERSVSQENKEVPKPYVHQNIPDPKPLSVQTSVESFNKASSASPISQQQLPQQSLQMQKELINMRNVNYTTPTVSGSYSTSFGNESNYPLNIPTARPRTIAQQNKMDMSKYTNMGYTGPDANYNRSMQQFNRPELSYTRTTVPSSLPQKQALQQTMTTQNPGTTQSNEMSMRYGNPTAALQQIGYKGVELNSPTTNPQQAHTNFNTSVHTSTRSSDSITDRLSQVQDVPSGYKPEMSIPRPSYNTPIDVDQPLGLGRNITNLSHIVDRFNNDECMIAGLQTSASYYSDKGLGTTHMFNKPISTSASGLPMFSQANMAAMQSYNQNVQGTSSTMYNRQMTELQSPTIMQSDPKTNLQSQTTQEKKTKKKKSITPTNPTETPQPNAANQGFQSYAGLKGNSSIEPSAISLKTSSVVPGSAFNFGPTPTGLGIGPGLYGDKDAYPNFLEDFRSAPNYYMAAAAAAHHRSTPETSEKQSRVAHQNSNPQTAPSYPFLGGPQARPTYPIGGPFIPNAQAQLMDTSSPLYQHYLQAGVLNQGLLGPPGAYPPGYHPALSMRQPYDSMTRPTWL</sequence>
<dbReference type="GO" id="GO:0010484">
    <property type="term" value="F:histone H3 acetyltransferase activity"/>
    <property type="evidence" value="ECO:0007669"/>
    <property type="project" value="TreeGrafter"/>
</dbReference>
<feature type="compositionally biased region" description="Polar residues" evidence="3">
    <location>
        <begin position="799"/>
        <end position="809"/>
    </location>
</feature>
<feature type="region of interest" description="Disordered" evidence="3">
    <location>
        <begin position="1157"/>
        <end position="1221"/>
    </location>
</feature>
<feature type="compositionally biased region" description="Polar residues" evidence="3">
    <location>
        <begin position="723"/>
        <end position="739"/>
    </location>
</feature>
<feature type="compositionally biased region" description="Polar residues" evidence="3">
    <location>
        <begin position="965"/>
        <end position="1023"/>
    </location>
</feature>
<feature type="region of interest" description="Disordered" evidence="3">
    <location>
        <begin position="679"/>
        <end position="875"/>
    </location>
</feature>
<dbReference type="PROSITE" id="PS50014">
    <property type="entry name" value="BROMODOMAIN_2"/>
    <property type="match status" value="1"/>
</dbReference>
<feature type="compositionally biased region" description="Basic and acidic residues" evidence="3">
    <location>
        <begin position="189"/>
        <end position="198"/>
    </location>
</feature>
<feature type="compositionally biased region" description="Low complexity" evidence="3">
    <location>
        <begin position="1541"/>
        <end position="1556"/>
    </location>
</feature>
<keyword evidence="1 2" id="KW-0103">Bromodomain</keyword>
<feature type="non-terminal residue" evidence="5">
    <location>
        <position position="1"/>
    </location>
</feature>
<name>A0AAV8Y171_9CUCU</name>
<reference evidence="5" key="1">
    <citation type="journal article" date="2023" name="Insect Mol. Biol.">
        <title>Genome sequencing provides insights into the evolution of gene families encoding plant cell wall-degrading enzymes in longhorned beetles.</title>
        <authorList>
            <person name="Shin N.R."/>
            <person name="Okamura Y."/>
            <person name="Kirsch R."/>
            <person name="Pauchet Y."/>
        </authorList>
    </citation>
    <scope>NUCLEOTIDE SEQUENCE</scope>
    <source>
        <strain evidence="5">RBIC_L_NR</strain>
    </source>
</reference>
<dbReference type="PRINTS" id="PR00503">
    <property type="entry name" value="BROMODOMAIN"/>
</dbReference>
<dbReference type="PANTHER" id="PTHR45750">
    <property type="entry name" value="GH11602P"/>
    <property type="match status" value="1"/>
</dbReference>
<feature type="compositionally biased region" description="Polar residues" evidence="3">
    <location>
        <begin position="865"/>
        <end position="875"/>
    </location>
</feature>
<feature type="compositionally biased region" description="Polar residues" evidence="3">
    <location>
        <begin position="1198"/>
        <end position="1208"/>
    </location>
</feature>
<evidence type="ECO:0000313" key="5">
    <source>
        <dbReference type="EMBL" id="KAJ8943923.1"/>
    </source>
</evidence>
<dbReference type="PANTHER" id="PTHR45750:SF3">
    <property type="entry name" value="HISTONE ACETYLTRANSFERASE"/>
    <property type="match status" value="1"/>
</dbReference>
<feature type="compositionally biased region" description="Basic residues" evidence="3">
    <location>
        <begin position="252"/>
        <end position="267"/>
    </location>
</feature>
<proteinExistence type="predicted"/>
<dbReference type="InterPro" id="IPR037800">
    <property type="entry name" value="GCN5"/>
</dbReference>
<feature type="compositionally biased region" description="Basic residues" evidence="3">
    <location>
        <begin position="199"/>
        <end position="209"/>
    </location>
</feature>
<keyword evidence="6" id="KW-1185">Reference proteome</keyword>
<dbReference type="SUPFAM" id="SSF47370">
    <property type="entry name" value="Bromodomain"/>
    <property type="match status" value="1"/>
</dbReference>
<accession>A0AAV8Y171</accession>
<feature type="region of interest" description="Disordered" evidence="3">
    <location>
        <begin position="1632"/>
        <end position="1660"/>
    </location>
</feature>
<feature type="compositionally biased region" description="Low complexity" evidence="3">
    <location>
        <begin position="836"/>
        <end position="847"/>
    </location>
</feature>
<evidence type="ECO:0000256" key="1">
    <source>
        <dbReference type="ARBA" id="ARBA00023117"/>
    </source>
</evidence>
<feature type="compositionally biased region" description="Polar residues" evidence="3">
    <location>
        <begin position="1512"/>
        <end position="1526"/>
    </location>
</feature>
<evidence type="ECO:0000256" key="3">
    <source>
        <dbReference type="SAM" id="MobiDB-lite"/>
    </source>
</evidence>
<dbReference type="EMBL" id="JANEYF010002641">
    <property type="protein sequence ID" value="KAJ8943923.1"/>
    <property type="molecule type" value="Genomic_DNA"/>
</dbReference>
<dbReference type="Pfam" id="PF00439">
    <property type="entry name" value="Bromodomain"/>
    <property type="match status" value="1"/>
</dbReference>
<feature type="compositionally biased region" description="Polar residues" evidence="3">
    <location>
        <begin position="1647"/>
        <end position="1658"/>
    </location>
</feature>
<feature type="compositionally biased region" description="Basic and acidic residues" evidence="3">
    <location>
        <begin position="1102"/>
        <end position="1112"/>
    </location>
</feature>
<evidence type="ECO:0000256" key="2">
    <source>
        <dbReference type="PROSITE-ProRule" id="PRU00035"/>
    </source>
</evidence>
<protein>
    <recommendedName>
        <fullName evidence="4">Bromo domain-containing protein</fullName>
    </recommendedName>
</protein>
<dbReference type="GO" id="GO:0000123">
    <property type="term" value="C:histone acetyltransferase complex"/>
    <property type="evidence" value="ECO:0007669"/>
    <property type="project" value="TreeGrafter"/>
</dbReference>
<feature type="compositionally biased region" description="Basic and acidic residues" evidence="3">
    <location>
        <begin position="338"/>
        <end position="351"/>
    </location>
</feature>
<feature type="compositionally biased region" description="Low complexity" evidence="3">
    <location>
        <begin position="1209"/>
        <end position="1221"/>
    </location>
</feature>